<dbReference type="RefSeq" id="WP_143030126.1">
    <property type="nucleotide sequence ID" value="NZ_FNBE01000013.1"/>
</dbReference>
<name>A0A1G7VGX2_PSEOR</name>
<dbReference type="Proteomes" id="UP000198967">
    <property type="component" value="Unassembled WGS sequence"/>
</dbReference>
<sequence length="120" mass="13219">MTAPNVGYARLLDHAQEGYVPVLTGRALAIDVERAREVVGRLEAVADEVFRLGQSLGVVRVTPPGADEVSKNAAQQSDRMVMAGREYLRSWYESLVAASNALRQQIDDYARVDEQNDSRA</sequence>
<dbReference type="EMBL" id="FNBE01000013">
    <property type="protein sequence ID" value="SDG58984.1"/>
    <property type="molecule type" value="Genomic_DNA"/>
</dbReference>
<organism evidence="1 2">
    <name type="scientific">Pseudonocardia oroxyli</name>
    <dbReference type="NCBI Taxonomy" id="366584"/>
    <lineage>
        <taxon>Bacteria</taxon>
        <taxon>Bacillati</taxon>
        <taxon>Actinomycetota</taxon>
        <taxon>Actinomycetes</taxon>
        <taxon>Pseudonocardiales</taxon>
        <taxon>Pseudonocardiaceae</taxon>
        <taxon>Pseudonocardia</taxon>
    </lineage>
</organism>
<dbReference type="AlphaFoldDB" id="A0A1G7VGX2"/>
<gene>
    <name evidence="1" type="ORF">SAMN05216377_11355</name>
</gene>
<evidence type="ECO:0000313" key="2">
    <source>
        <dbReference type="Proteomes" id="UP000198967"/>
    </source>
</evidence>
<proteinExistence type="predicted"/>
<evidence type="ECO:0000313" key="1">
    <source>
        <dbReference type="EMBL" id="SDG58984.1"/>
    </source>
</evidence>
<protein>
    <submittedName>
        <fullName evidence="1">Uncharacterized protein</fullName>
    </submittedName>
</protein>
<reference evidence="1 2" key="1">
    <citation type="submission" date="2016-10" db="EMBL/GenBank/DDBJ databases">
        <authorList>
            <person name="de Groot N.N."/>
        </authorList>
    </citation>
    <scope>NUCLEOTIDE SEQUENCE [LARGE SCALE GENOMIC DNA]</scope>
    <source>
        <strain evidence="1 2">CGMCC 4.3143</strain>
    </source>
</reference>
<accession>A0A1G7VGX2</accession>
<keyword evidence="2" id="KW-1185">Reference proteome</keyword>